<evidence type="ECO:0000256" key="8">
    <source>
        <dbReference type="PIRNR" id="PIRNR028784"/>
    </source>
</evidence>
<feature type="transmembrane region" description="Helical" evidence="9">
    <location>
        <begin position="71"/>
        <end position="95"/>
    </location>
</feature>
<comment type="caution">
    <text evidence="10">The sequence shown here is derived from an EMBL/GenBank/DDBJ whole genome shotgun (WGS) entry which is preliminary data.</text>
</comment>
<evidence type="ECO:0000256" key="7">
    <source>
        <dbReference type="ARBA" id="ARBA00023136"/>
    </source>
</evidence>
<feature type="transmembrane region" description="Helical" evidence="9">
    <location>
        <begin position="46"/>
        <end position="65"/>
    </location>
</feature>
<evidence type="ECO:0000256" key="3">
    <source>
        <dbReference type="ARBA" id="ARBA00022448"/>
    </source>
</evidence>
<accession>A0A507ZP80</accession>
<dbReference type="EMBL" id="VICE01000148">
    <property type="protein sequence ID" value="TQD39556.1"/>
    <property type="molecule type" value="Genomic_DNA"/>
</dbReference>
<keyword evidence="8" id="KW-0406">Ion transport</keyword>
<evidence type="ECO:0000313" key="11">
    <source>
        <dbReference type="Proteomes" id="UP000318212"/>
    </source>
</evidence>
<evidence type="ECO:0000256" key="5">
    <source>
        <dbReference type="ARBA" id="ARBA00022692"/>
    </source>
</evidence>
<evidence type="ECO:0000256" key="2">
    <source>
        <dbReference type="ARBA" id="ARBA00009212"/>
    </source>
</evidence>
<comment type="similarity">
    <text evidence="2 8">Belongs to the CPA3 antiporters (TC 2.A.63) subunit F family.</text>
</comment>
<dbReference type="GO" id="GO:0015385">
    <property type="term" value="F:sodium:proton antiporter activity"/>
    <property type="evidence" value="ECO:0007669"/>
    <property type="project" value="TreeGrafter"/>
</dbReference>
<keyword evidence="5 9" id="KW-0812">Transmembrane</keyword>
<dbReference type="AlphaFoldDB" id="A0A507ZP80"/>
<keyword evidence="8" id="KW-0050">Antiport</keyword>
<sequence length="101" mass="10971">MALASTLLPGDTLVDKAVTVSLYMVGIALLLSLYRLLRGPSVPDRILALDTLYVNTIAALILFGMQLHSAVYFEAALVIAMLGFVGTVMLSKYVLRRDIVE</sequence>
<proteinExistence type="inferred from homology"/>
<dbReference type="InterPro" id="IPR007208">
    <property type="entry name" value="MrpF/PhaF-like"/>
</dbReference>
<evidence type="ECO:0000313" key="10">
    <source>
        <dbReference type="EMBL" id="TQD39556.1"/>
    </source>
</evidence>
<name>A0A507ZP80_9GAMM</name>
<keyword evidence="7 8" id="KW-0472">Membrane</keyword>
<dbReference type="Pfam" id="PF04066">
    <property type="entry name" value="MrpF_PhaF"/>
    <property type="match status" value="1"/>
</dbReference>
<dbReference type="NCBIfam" id="NF004812">
    <property type="entry name" value="PRK06161.1"/>
    <property type="match status" value="1"/>
</dbReference>
<organism evidence="10 11">
    <name type="scientific">Marilutibacter aestuarii</name>
    <dbReference type="NCBI Taxonomy" id="1706195"/>
    <lineage>
        <taxon>Bacteria</taxon>
        <taxon>Pseudomonadati</taxon>
        <taxon>Pseudomonadota</taxon>
        <taxon>Gammaproteobacteria</taxon>
        <taxon>Lysobacterales</taxon>
        <taxon>Lysobacteraceae</taxon>
        <taxon>Marilutibacter</taxon>
    </lineage>
</organism>
<feature type="transmembrane region" description="Helical" evidence="9">
    <location>
        <begin position="20"/>
        <end position="37"/>
    </location>
</feature>
<dbReference type="PANTHER" id="PTHR34702">
    <property type="entry name" value="NA(+)/H(+) ANTIPORTER SUBUNIT F1"/>
    <property type="match status" value="1"/>
</dbReference>
<dbReference type="OrthoDB" id="9800226at2"/>
<evidence type="ECO:0000256" key="1">
    <source>
        <dbReference type="ARBA" id="ARBA00004651"/>
    </source>
</evidence>
<protein>
    <submittedName>
        <fullName evidence="10">K+/H+ antiporter subunit F</fullName>
    </submittedName>
</protein>
<comment type="subcellular location">
    <subcellularLocation>
        <location evidence="1 8">Cell membrane</location>
        <topology evidence="1 8">Multi-pass membrane protein</topology>
    </subcellularLocation>
</comment>
<keyword evidence="11" id="KW-1185">Reference proteome</keyword>
<dbReference type="Proteomes" id="UP000318212">
    <property type="component" value="Unassembled WGS sequence"/>
</dbReference>
<evidence type="ECO:0000256" key="9">
    <source>
        <dbReference type="SAM" id="Phobius"/>
    </source>
</evidence>
<evidence type="ECO:0000256" key="6">
    <source>
        <dbReference type="ARBA" id="ARBA00022989"/>
    </source>
</evidence>
<keyword evidence="3 8" id="KW-0813">Transport</keyword>
<reference evidence="10 11" key="1">
    <citation type="submission" date="2019-06" db="EMBL/GenBank/DDBJ databases">
        <title>Lysobacter alkalisoli sp. nov. isolated from saline soil.</title>
        <authorList>
            <person name="Sun J.-Q."/>
            <person name="Xu L."/>
        </authorList>
    </citation>
    <scope>NUCLEOTIDE SEQUENCE [LARGE SCALE GENOMIC DNA]</scope>
    <source>
        <strain evidence="10 11">JCM 31130</strain>
    </source>
</reference>
<keyword evidence="6 9" id="KW-1133">Transmembrane helix</keyword>
<dbReference type="PIRSF" id="PIRSF028784">
    <property type="entry name" value="MrpF"/>
    <property type="match status" value="1"/>
</dbReference>
<dbReference type="PANTHER" id="PTHR34702:SF1">
    <property type="entry name" value="NA(+)_H(+) ANTIPORTER SUBUNIT F"/>
    <property type="match status" value="1"/>
</dbReference>
<dbReference type="GO" id="GO:0005886">
    <property type="term" value="C:plasma membrane"/>
    <property type="evidence" value="ECO:0007669"/>
    <property type="project" value="UniProtKB-SubCell"/>
</dbReference>
<evidence type="ECO:0000256" key="4">
    <source>
        <dbReference type="ARBA" id="ARBA00022475"/>
    </source>
</evidence>
<keyword evidence="4 8" id="KW-1003">Cell membrane</keyword>
<gene>
    <name evidence="10" type="ORF">FKV25_15275</name>
</gene>